<proteinExistence type="predicted"/>
<dbReference type="EMBL" id="RJLM01000001">
    <property type="protein sequence ID" value="RWX56596.1"/>
    <property type="molecule type" value="Genomic_DNA"/>
</dbReference>
<dbReference type="Gene3D" id="3.90.550.10">
    <property type="entry name" value="Spore Coat Polysaccharide Biosynthesis Protein SpsA, Chain A"/>
    <property type="match status" value="1"/>
</dbReference>
<dbReference type="PANTHER" id="PTHR22916">
    <property type="entry name" value="GLYCOSYLTRANSFERASE"/>
    <property type="match status" value="1"/>
</dbReference>
<evidence type="ECO:0000313" key="2">
    <source>
        <dbReference type="EMBL" id="RWX56596.1"/>
    </source>
</evidence>
<keyword evidence="3" id="KW-1185">Reference proteome</keyword>
<dbReference type="SUPFAM" id="SSF53448">
    <property type="entry name" value="Nucleotide-diphospho-sugar transferases"/>
    <property type="match status" value="1"/>
</dbReference>
<sequence>MKVSIITVCYNSEKTIEDTLKSVQGQTYTDIEYIVVDGLSTDKTNEIIAQYSDVVSVHISEKDNGLYDAMNKGINLASGDVVGILNSDDIFSSSQSVEKIMSGFVSKEIDAVYSDLVYVAENDLNKISRLYSSKVFKKSLIKLGIMLPHPTFYVKKKAYDNLGLYKTNYRVAADFELIARFISSGVTAKRIPEITVKMREGGISSSGLLWRIHQNFEIVRACRENGIRTNIFLVMLKLPYKLATLMTRWFVKVPA</sequence>
<name>A0A3S3UNH0_9GAMM</name>
<evidence type="ECO:0000313" key="3">
    <source>
        <dbReference type="Proteomes" id="UP000287563"/>
    </source>
</evidence>
<organism evidence="2 3">
    <name type="scientific">Photobacterium chitinilyticum</name>
    <dbReference type="NCBI Taxonomy" id="2485123"/>
    <lineage>
        <taxon>Bacteria</taxon>
        <taxon>Pseudomonadati</taxon>
        <taxon>Pseudomonadota</taxon>
        <taxon>Gammaproteobacteria</taxon>
        <taxon>Vibrionales</taxon>
        <taxon>Vibrionaceae</taxon>
        <taxon>Photobacterium</taxon>
    </lineage>
</organism>
<reference evidence="2 3" key="1">
    <citation type="submission" date="2018-11" db="EMBL/GenBank/DDBJ databases">
        <title>Photobacterium sp. BEI247 sp. nov., a marine bacterium isolated from Yongle Blue Hole in the South China Sea.</title>
        <authorList>
            <person name="Wang X."/>
        </authorList>
    </citation>
    <scope>NUCLEOTIDE SEQUENCE [LARGE SCALE GENOMIC DNA]</scope>
    <source>
        <strain evidence="3">BEI247</strain>
    </source>
</reference>
<dbReference type="Pfam" id="PF00535">
    <property type="entry name" value="Glycos_transf_2"/>
    <property type="match status" value="1"/>
</dbReference>
<feature type="domain" description="Glycosyltransferase 2-like" evidence="1">
    <location>
        <begin position="4"/>
        <end position="129"/>
    </location>
</feature>
<dbReference type="Proteomes" id="UP000287563">
    <property type="component" value="Unassembled WGS sequence"/>
</dbReference>
<dbReference type="AlphaFoldDB" id="A0A3S3UNH0"/>
<dbReference type="OrthoDB" id="396512at2"/>
<gene>
    <name evidence="2" type="ORF">EDI28_00650</name>
</gene>
<keyword evidence="2" id="KW-0808">Transferase</keyword>
<dbReference type="PANTHER" id="PTHR22916:SF3">
    <property type="entry name" value="UDP-GLCNAC:BETAGAL BETA-1,3-N-ACETYLGLUCOSAMINYLTRANSFERASE-LIKE PROTEIN 1"/>
    <property type="match status" value="1"/>
</dbReference>
<accession>A0A3S3UNH0</accession>
<evidence type="ECO:0000259" key="1">
    <source>
        <dbReference type="Pfam" id="PF00535"/>
    </source>
</evidence>
<dbReference type="CDD" id="cd06433">
    <property type="entry name" value="GT_2_WfgS_like"/>
    <property type="match status" value="1"/>
</dbReference>
<dbReference type="InterPro" id="IPR001173">
    <property type="entry name" value="Glyco_trans_2-like"/>
</dbReference>
<dbReference type="RefSeq" id="WP_128781919.1">
    <property type="nucleotide sequence ID" value="NZ_RJLM01000001.1"/>
</dbReference>
<dbReference type="GO" id="GO:0016758">
    <property type="term" value="F:hexosyltransferase activity"/>
    <property type="evidence" value="ECO:0007669"/>
    <property type="project" value="UniProtKB-ARBA"/>
</dbReference>
<protein>
    <submittedName>
        <fullName evidence="2">Glycosyltransferase</fullName>
    </submittedName>
</protein>
<comment type="caution">
    <text evidence="2">The sequence shown here is derived from an EMBL/GenBank/DDBJ whole genome shotgun (WGS) entry which is preliminary data.</text>
</comment>
<dbReference type="InterPro" id="IPR029044">
    <property type="entry name" value="Nucleotide-diphossugar_trans"/>
</dbReference>